<dbReference type="EMBL" id="LKAM01000007">
    <property type="protein sequence ID" value="KUM47623.1"/>
    <property type="molecule type" value="Genomic_DNA"/>
</dbReference>
<organism evidence="3">
    <name type="scientific">Picea glauca</name>
    <name type="common">White spruce</name>
    <name type="synonym">Pinus glauca</name>
    <dbReference type="NCBI Taxonomy" id="3330"/>
    <lineage>
        <taxon>Eukaryota</taxon>
        <taxon>Viridiplantae</taxon>
        <taxon>Streptophyta</taxon>
        <taxon>Embryophyta</taxon>
        <taxon>Tracheophyta</taxon>
        <taxon>Spermatophyta</taxon>
        <taxon>Pinopsida</taxon>
        <taxon>Pinidae</taxon>
        <taxon>Conifers I</taxon>
        <taxon>Pinales</taxon>
        <taxon>Pinaceae</taxon>
        <taxon>Picea</taxon>
    </lineage>
</organism>
<gene>
    <name evidence="3" type="ORF">ABT39_MTgene5809</name>
</gene>
<name>A0A101LYM8_PICGL</name>
<protein>
    <submittedName>
        <fullName evidence="3">Uncharacterized protein</fullName>
    </submittedName>
</protein>
<accession>A0A101LYM8</accession>
<keyword evidence="3" id="KW-0496">Mitochondrion</keyword>
<proteinExistence type="predicted"/>
<feature type="region of interest" description="Disordered" evidence="1">
    <location>
        <begin position="67"/>
        <end position="87"/>
    </location>
</feature>
<keyword evidence="2" id="KW-0812">Transmembrane</keyword>
<sequence>MVSILELILHENRLFILCLVLILFMFLFVVSTTIRNHLLMRELITWNQKNGVTMDFEFGWGGVRIISKPGTGKGTPDRDSSGASSPQ</sequence>
<keyword evidence="2" id="KW-1133">Transmembrane helix</keyword>
<evidence type="ECO:0000256" key="2">
    <source>
        <dbReference type="SAM" id="Phobius"/>
    </source>
</evidence>
<dbReference type="AlphaFoldDB" id="A0A101LYM8"/>
<geneLocation type="mitochondrion" evidence="3"/>
<keyword evidence="2" id="KW-0472">Membrane</keyword>
<feature type="transmembrane region" description="Helical" evidence="2">
    <location>
        <begin position="14"/>
        <end position="34"/>
    </location>
</feature>
<reference evidence="3" key="1">
    <citation type="journal article" date="2015" name="Genome Biol. Evol.">
        <title>Organellar Genomes of White Spruce (Picea glauca): Assembly and Annotation.</title>
        <authorList>
            <person name="Jackman S.D."/>
            <person name="Warren R.L."/>
            <person name="Gibb E.A."/>
            <person name="Vandervalk B.P."/>
            <person name="Mohamadi H."/>
            <person name="Chu J."/>
            <person name="Raymond A."/>
            <person name="Pleasance S."/>
            <person name="Coope R."/>
            <person name="Wildung M.R."/>
            <person name="Ritland C.E."/>
            <person name="Bousquet J."/>
            <person name="Jones S.J."/>
            <person name="Bohlmann J."/>
            <person name="Birol I."/>
        </authorList>
    </citation>
    <scope>NUCLEOTIDE SEQUENCE [LARGE SCALE GENOMIC DNA]</scope>
    <source>
        <tissue evidence="3">Flushing bud</tissue>
    </source>
</reference>
<evidence type="ECO:0000313" key="3">
    <source>
        <dbReference type="EMBL" id="KUM47623.1"/>
    </source>
</evidence>
<comment type="caution">
    <text evidence="3">The sequence shown here is derived from an EMBL/GenBank/DDBJ whole genome shotgun (WGS) entry which is preliminary data.</text>
</comment>
<evidence type="ECO:0000256" key="1">
    <source>
        <dbReference type="SAM" id="MobiDB-lite"/>
    </source>
</evidence>